<dbReference type="Pfam" id="PF14137">
    <property type="entry name" value="DUF4304"/>
    <property type="match status" value="1"/>
</dbReference>
<name>A0ABU1WL11_9BURK</name>
<accession>A0ABU1WL11</accession>
<comment type="caution">
    <text evidence="1">The sequence shown here is derived from an EMBL/GenBank/DDBJ whole genome shotgun (WGS) entry which is preliminary data.</text>
</comment>
<dbReference type="RefSeq" id="WP_310314284.1">
    <property type="nucleotide sequence ID" value="NZ_JAVDWU010000003.1"/>
</dbReference>
<evidence type="ECO:0000313" key="2">
    <source>
        <dbReference type="Proteomes" id="UP001265700"/>
    </source>
</evidence>
<evidence type="ECO:0000313" key="1">
    <source>
        <dbReference type="EMBL" id="MDR7149739.1"/>
    </source>
</evidence>
<dbReference type="Proteomes" id="UP001265700">
    <property type="component" value="Unassembled WGS sequence"/>
</dbReference>
<evidence type="ECO:0008006" key="3">
    <source>
        <dbReference type="Google" id="ProtNLM"/>
    </source>
</evidence>
<gene>
    <name evidence="1" type="ORF">J2W49_001694</name>
</gene>
<protein>
    <recommendedName>
        <fullName evidence="3">DUF4304 domain-containing protein</fullName>
    </recommendedName>
</protein>
<dbReference type="EMBL" id="JAVDWU010000003">
    <property type="protein sequence ID" value="MDR7149739.1"/>
    <property type="molecule type" value="Genomic_DNA"/>
</dbReference>
<organism evidence="1 2">
    <name type="scientific">Hydrogenophaga palleronii</name>
    <dbReference type="NCBI Taxonomy" id="65655"/>
    <lineage>
        <taxon>Bacteria</taxon>
        <taxon>Pseudomonadati</taxon>
        <taxon>Pseudomonadota</taxon>
        <taxon>Betaproteobacteria</taxon>
        <taxon>Burkholderiales</taxon>
        <taxon>Comamonadaceae</taxon>
        <taxon>Hydrogenophaga</taxon>
    </lineage>
</organism>
<dbReference type="InterPro" id="IPR025412">
    <property type="entry name" value="DUF4304"/>
</dbReference>
<proteinExistence type="predicted"/>
<keyword evidence="2" id="KW-1185">Reference proteome</keyword>
<sequence length="220" mass="24909">MDSKAVTKEIRGRIWPLLKEQGFTRFSSRTAWRDSEGQVDVVNFQSFNRYNADVMGVTPFSFSVNLGCYLTYVPPTWPPKTKEGQLMPQESECNFRGRLSPTVSQPGSKQSGVWSVDNEGRNLPWSIQDVVGQLPEVHRWFGRLSDRSEVLRVLLEDGEDMELLWGFGRRPSPIRSYMTGYVALSMGMQDLAREKLDEAVASKCFTALFDSVEGAINRAI</sequence>
<reference evidence="1 2" key="1">
    <citation type="submission" date="2023-07" db="EMBL/GenBank/DDBJ databases">
        <title>Sorghum-associated microbial communities from plants grown in Nebraska, USA.</title>
        <authorList>
            <person name="Schachtman D."/>
        </authorList>
    </citation>
    <scope>NUCLEOTIDE SEQUENCE [LARGE SCALE GENOMIC DNA]</scope>
    <source>
        <strain evidence="1 2">4249</strain>
    </source>
</reference>